<feature type="region of interest" description="Disordered" evidence="2">
    <location>
        <begin position="2016"/>
        <end position="2037"/>
    </location>
</feature>
<evidence type="ECO:0000256" key="1">
    <source>
        <dbReference type="SAM" id="Coils"/>
    </source>
</evidence>
<dbReference type="EMBL" id="JAKEKT020000070">
    <property type="protein sequence ID" value="KAL1639020.1"/>
    <property type="molecule type" value="Genomic_DNA"/>
</dbReference>
<keyword evidence="1" id="KW-0175">Coiled coil</keyword>
<evidence type="ECO:0008006" key="5">
    <source>
        <dbReference type="Google" id="ProtNLM"/>
    </source>
</evidence>
<feature type="compositionally biased region" description="Basic and acidic residues" evidence="2">
    <location>
        <begin position="2116"/>
        <end position="2125"/>
    </location>
</feature>
<dbReference type="Gene3D" id="1.20.120.20">
    <property type="entry name" value="Apolipoprotein"/>
    <property type="match status" value="1"/>
</dbReference>
<dbReference type="PANTHER" id="PTHR45615">
    <property type="entry name" value="MYOSIN HEAVY CHAIN, NON-MUSCLE"/>
    <property type="match status" value="1"/>
</dbReference>
<name>A0ABR3THM5_9PEZI</name>
<gene>
    <name evidence="3" type="ORF">SLS58_008349</name>
</gene>
<comment type="caution">
    <text evidence="3">The sequence shown here is derived from an EMBL/GenBank/DDBJ whole genome shotgun (WGS) entry which is preliminary data.</text>
</comment>
<feature type="coiled-coil region" evidence="1">
    <location>
        <begin position="813"/>
        <end position="840"/>
    </location>
</feature>
<feature type="compositionally biased region" description="Polar residues" evidence="2">
    <location>
        <begin position="2267"/>
        <end position="2308"/>
    </location>
</feature>
<evidence type="ECO:0000256" key="2">
    <source>
        <dbReference type="SAM" id="MobiDB-lite"/>
    </source>
</evidence>
<feature type="region of interest" description="Disordered" evidence="2">
    <location>
        <begin position="207"/>
        <end position="227"/>
    </location>
</feature>
<keyword evidence="4" id="KW-1185">Reference proteome</keyword>
<accession>A0ABR3THM5</accession>
<proteinExistence type="predicted"/>
<feature type="compositionally biased region" description="Basic and acidic residues" evidence="2">
    <location>
        <begin position="122"/>
        <end position="131"/>
    </location>
</feature>
<sequence length="2425" mass="263196">MPSSRRESSVEPDALVRHQHSFSSDSSRMSNIPMWDSSDPERAPPPLPLNPGSPLLTRPNTSATIANAAKALEEKARENAPNYTTNPMPERSLIKGAAHKRIQSFQDANLRDFRSILSPNRSPEKSPERPGSRHGASSAVPEPLSSPPASPEKTPSSTPTPAQRELMRDTPPLRTGNRSSHHKAILGENTPPSATYMALQSMPLRDFESPLHDASNGATPRAKPQDADVISSQIREIAVIASGLQREMAQLSRRSKDNATDLISLKEATNARDEDIRKSLKELVGNINGSAMFAPPPPIPGLHTRSNSFGGMSGVPGTPDTSEKHGFRLPRMNSSFLDERLGSPNPYSIEGAASVAMLEKIVREMVTKEGQERLVNTLNNLFEKSNQESNETSKKVGELVEFIKQGSESRALALMDVPSERYRASSPESQVTRATRDINAALGLANDANTSKPYSSPKAADFVSADMLKLLKKIKDSVQESGGITSETKAFVRDLRGEVLGMGRELGRKIDEITPNSSGALALEDGTDKEDISRIVQEGLAELKEHMDFVMRSRRRGSGVSMDSSVDNQEVYAVVKHALAEQGINQAAQPPGQQLDKDAILEAVKEAYEAYKPEIELQQFGLERDEILECLREGLTQYRSSAPAPESISRDDMMDAVMEALTHVEFPNPPSNTHEIREEVLSAVRECLDEIRPSMQVAAPSNHPDPELTRGIILEAVRDGFETHGGAAARELEISRDDLFDAVKAGLDTAPRELEISREDLFEAIKAGLQDTQTPLGGYGEQVMNRLQGLVEDMRTEFKAYSSANGRDTEQVLDALKDGLESLRAEIESYVDRAQDVTGKDEIIDSLRGGLDTLRSDVQGYVAAGPQGDQAINRSEMLDYIRSEFEHLHETLTSQIVPTASGDKTELLHTLNEGFDGLKTYMQKRDEEDTIKEEMEEAMKVEFDQLREAVIHGSASHRDEVLDTIHASLENLHVKLESRDEAAGATHSSEEVVKTMKEEFEHLREILATTLVKSGASDSKDDIIDAVRENMDALRDQLMLDQGDSSKETLGAIKEELDRLQETIGGSLVKSGGAPEDKEEILEALRVGLEGVKEVQSQNAGHGLSEEALQALCEQLENLRKSLLGNVASRADTEEILETVRLGLDDLCSDLSKKIDNPERQMAATGEILDAINEGVESLRTDIKTATGAGAAIDMSVNYEILETLKEGILTISTEITRLKGDKQATVEDDISAVGNEVVLAEDPDNALSRDAPAEAEAEMGLKRDDLKELEVLMTQLQIKVEAMDSNIQNIPAPAPPNEAAPGVAMKEDLDSVAQKDDLAGIALKEDLVNVEELLKDVQAAVTVLSEDKRRDSEIVEGLARKEDTDAIETLLQNAKAQLDEIVLPDPETAVKKEHLDVVEAAVLVTNEAIDKLAAKIDGEDVASKGDVAVVEVLVQDLRTALDELKNAKPSEEEEAKKVTREDTDALGVLITEIKEKLATLPEPEAVPSKADIEQVVGLIHDFRDSHDKMKESYESDIGVTAKAFDDRKNEAEAIMTKVGEVKEFLDAVKEEIKAKLQEGGEGVDGVKETLKTLEETISNNFSITADVKELVETVNREFERTNGSIEGLKTDSEEKATAAHEKHDAVKDAVIAGLVEKLDEKFTEMTSKYDDLLLLAEASAQKMDDKTTAQEELMTSTKTISEELKVTMDTLGTTITGMNTAFTETTDKLTGDSATVFTKIDDATAKLDKIDDATAKLDEKHEDNKVEHQMTRDEVAKAITALTVMQDDLTENHPKFMMSLQEVLALVTQHYEQSKATEEAAKAAQEESKAAVEAAAAEARSRAEELKESFFSGLPALLPPPPEPTEKYDDSPVKEKLDQLLGHAADAEKSAAQLERLDEIHQQVVATAAEVTEFVQFQTKLITEGHENKEKEAEEAAILLERRLVQKENIENDILNLNDEKDTLRQQVETLRHEKEMLTNQKMRLHADVSALEMALNIRREELQNMEHKADSLERRILNGIMDHSRALLLQKGVKAPRVSRAPSNASPDASSMATPSAMAKGVNMALGARAAAKRNAAAQANPQSRRILSLSQISGNTPTGAQSFAGAPNTGLKRSHSVKTNYGYQKPSWGSKRAVSDANKENDILGEESEEEELDDMSDAGTERHHSIVSGHGSDAEFASTYDDRGSEAGSEYTYGTGSYLTGTASQAGRRTSIGTMGNGAATVHEGDISDEGDGESQYSDAPAAEEDEGEATEIPRYAESVSGSSVASGSVSEAPAAGEAPTASEVSTTTEAPTASEVSTVTEAPTDSEVSTVTEAPTGSEVSTVTEAPAGATETPTASEIPTEIDEQQQSDVVSDAGTKDVEPPTTEIDAAPPTPSELEEAEIALPPLEPPATKEIFGPGTPHDSALGSDIPTAQLEAIEGADYFRRVAEEEASMVSSALQ</sequence>
<reference evidence="3 4" key="1">
    <citation type="journal article" date="2023" name="Plant Dis.">
        <title>First Report of Diplodia intermedia Causing Canker and Dieback Diseases on Apple Trees in Canada.</title>
        <authorList>
            <person name="Ellouze W."/>
            <person name="Ilyukhin E."/>
            <person name="Sulman M."/>
            <person name="Ali S."/>
        </authorList>
    </citation>
    <scope>NUCLEOTIDE SEQUENCE [LARGE SCALE GENOMIC DNA]</scope>
    <source>
        <strain evidence="3 4">M45-28</strain>
    </source>
</reference>
<feature type="compositionally biased region" description="Low complexity" evidence="2">
    <location>
        <begin position="2309"/>
        <end position="2321"/>
    </location>
</feature>
<feature type="coiled-coil region" evidence="1">
    <location>
        <begin position="1911"/>
        <end position="1997"/>
    </location>
</feature>
<feature type="coiled-coil region" evidence="1">
    <location>
        <begin position="1428"/>
        <end position="1462"/>
    </location>
</feature>
<feature type="compositionally biased region" description="Polar residues" evidence="2">
    <location>
        <begin position="2189"/>
        <end position="2198"/>
    </location>
</feature>
<dbReference type="Proteomes" id="UP001521184">
    <property type="component" value="Unassembled WGS sequence"/>
</dbReference>
<feature type="region of interest" description="Disordered" evidence="2">
    <location>
        <begin position="2081"/>
        <end position="2397"/>
    </location>
</feature>
<evidence type="ECO:0000313" key="3">
    <source>
        <dbReference type="EMBL" id="KAL1639020.1"/>
    </source>
</evidence>
<organism evidence="3 4">
    <name type="scientific">Diplodia intermedia</name>
    <dbReference type="NCBI Taxonomy" id="856260"/>
    <lineage>
        <taxon>Eukaryota</taxon>
        <taxon>Fungi</taxon>
        <taxon>Dikarya</taxon>
        <taxon>Ascomycota</taxon>
        <taxon>Pezizomycotina</taxon>
        <taxon>Dothideomycetes</taxon>
        <taxon>Dothideomycetes incertae sedis</taxon>
        <taxon>Botryosphaeriales</taxon>
        <taxon>Botryosphaeriaceae</taxon>
        <taxon>Diplodia</taxon>
    </lineage>
</organism>
<feature type="compositionally biased region" description="Polar residues" evidence="2">
    <location>
        <begin position="21"/>
        <end position="30"/>
    </location>
</feature>
<feature type="compositionally biased region" description="Low complexity" evidence="2">
    <location>
        <begin position="2241"/>
        <end position="2264"/>
    </location>
</feature>
<feature type="compositionally biased region" description="Low complexity" evidence="2">
    <location>
        <begin position="151"/>
        <end position="161"/>
    </location>
</feature>
<feature type="compositionally biased region" description="Polar residues" evidence="2">
    <location>
        <begin position="2023"/>
        <end position="2036"/>
    </location>
</feature>
<evidence type="ECO:0000313" key="4">
    <source>
        <dbReference type="Proteomes" id="UP001521184"/>
    </source>
</evidence>
<protein>
    <recommendedName>
        <fullName evidence="5">Chromosome segregation atpase family protein</fullName>
    </recommendedName>
</protein>
<dbReference type="PANTHER" id="PTHR45615:SF80">
    <property type="entry name" value="GRIP DOMAIN-CONTAINING PROTEIN"/>
    <property type="match status" value="1"/>
</dbReference>
<feature type="compositionally biased region" description="Low complexity" evidence="2">
    <location>
        <begin position="2172"/>
        <end position="2188"/>
    </location>
</feature>
<feature type="compositionally biased region" description="Acidic residues" evidence="2">
    <location>
        <begin position="2126"/>
        <end position="2140"/>
    </location>
</feature>
<feature type="region of interest" description="Disordered" evidence="2">
    <location>
        <begin position="1"/>
        <end position="194"/>
    </location>
</feature>